<dbReference type="AlphaFoldDB" id="A0A9W5TCS7"/>
<feature type="region of interest" description="Disordered" evidence="1">
    <location>
        <begin position="28"/>
        <end position="49"/>
    </location>
</feature>
<dbReference type="EMBL" id="BLIY01000025">
    <property type="protein sequence ID" value="GFE55897.1"/>
    <property type="molecule type" value="Genomic_DNA"/>
</dbReference>
<protein>
    <submittedName>
        <fullName evidence="2">NADP-dependent oxidoreductase, putative</fullName>
    </submittedName>
</protein>
<accession>A0A9W5TCS7</accession>
<dbReference type="OrthoDB" id="365798at2759"/>
<gene>
    <name evidence="2" type="ORF">BaOVIS_033010</name>
</gene>
<evidence type="ECO:0000256" key="1">
    <source>
        <dbReference type="SAM" id="MobiDB-lite"/>
    </source>
</evidence>
<comment type="caution">
    <text evidence="2">The sequence shown here is derived from an EMBL/GenBank/DDBJ whole genome shotgun (WGS) entry which is preliminary data.</text>
</comment>
<reference evidence="2" key="1">
    <citation type="submission" date="2019-12" db="EMBL/GenBank/DDBJ databases">
        <title>Genome sequence of Babesia ovis.</title>
        <authorList>
            <person name="Yamagishi J."/>
            <person name="Sevinc F."/>
            <person name="Xuan X."/>
        </authorList>
    </citation>
    <scope>NUCLEOTIDE SEQUENCE</scope>
    <source>
        <strain evidence="2">Selcuk</strain>
    </source>
</reference>
<evidence type="ECO:0000313" key="3">
    <source>
        <dbReference type="Proteomes" id="UP001057455"/>
    </source>
</evidence>
<keyword evidence="3" id="KW-1185">Reference proteome</keyword>
<evidence type="ECO:0000313" key="2">
    <source>
        <dbReference type="EMBL" id="GFE55897.1"/>
    </source>
</evidence>
<name>A0A9W5TCS7_BABOV</name>
<organism evidence="2 3">
    <name type="scientific">Babesia ovis</name>
    <dbReference type="NCBI Taxonomy" id="5869"/>
    <lineage>
        <taxon>Eukaryota</taxon>
        <taxon>Sar</taxon>
        <taxon>Alveolata</taxon>
        <taxon>Apicomplexa</taxon>
        <taxon>Aconoidasida</taxon>
        <taxon>Piroplasmida</taxon>
        <taxon>Babesiidae</taxon>
        <taxon>Babesia</taxon>
    </lineage>
</organism>
<dbReference type="Proteomes" id="UP001057455">
    <property type="component" value="Unassembled WGS sequence"/>
</dbReference>
<sequence length="262" mass="29843">MSEPQRFQSFHIGDDSSANRCSVYVRTSNGDKDTTVNSPSYYPEEPVSGSDDRVLLRNILLCFHFLDPQARGYVNIEEAKSYINETLQTNPQLLKLLDQVLLLLGNGNVDGKIEKDLFVQQLETYLRKQALADTIALHQLRKTKNPISIYFDTLCTLGSVANGGVNGLPEPITEQTADRDGIYDDNHILNISMDSECTFKPVINRRRHECVNNIDLKQEIKEMQQFKCETHPGTGMNEYIVFHFNRENEWSGDLRGLTDPRT</sequence>
<proteinExistence type="predicted"/>